<name>A0A1Y6D465_9GAMM</name>
<proteinExistence type="predicted"/>
<dbReference type="SUPFAM" id="SSF54593">
    <property type="entry name" value="Glyoxalase/Bleomycin resistance protein/Dihydroxybiphenyl dioxygenase"/>
    <property type="match status" value="1"/>
</dbReference>
<reference evidence="2 3" key="1">
    <citation type="submission" date="2016-12" db="EMBL/GenBank/DDBJ databases">
        <authorList>
            <person name="Song W.-J."/>
            <person name="Kurnit D.M."/>
        </authorList>
    </citation>
    <scope>NUCLEOTIDE SEQUENCE [LARGE SCALE GENOMIC DNA]</scope>
    <source>
        <strain evidence="2 3">175</strain>
    </source>
</reference>
<evidence type="ECO:0000313" key="3">
    <source>
        <dbReference type="Proteomes" id="UP000192923"/>
    </source>
</evidence>
<keyword evidence="2" id="KW-0223">Dioxygenase</keyword>
<dbReference type="InterPro" id="IPR029068">
    <property type="entry name" value="Glyas_Bleomycin-R_OHBP_Dase"/>
</dbReference>
<dbReference type="InterPro" id="IPR037523">
    <property type="entry name" value="VOC_core"/>
</dbReference>
<dbReference type="PROSITE" id="PS51819">
    <property type="entry name" value="VOC"/>
    <property type="match status" value="1"/>
</dbReference>
<sequence length="122" mass="13469">MRITAFHHASIMVSDMALARPFYEGILGLVPNPKRPNFDFDGAWYDIGDQQIHLLALPSPEFGLAKPEHGGRDRHTALRVADLDALKADLEQAGIPYTLSRSGRPALFCRDPDGNAFELIGQ</sequence>
<dbReference type="PANTHER" id="PTHR21366">
    <property type="entry name" value="GLYOXALASE FAMILY PROTEIN"/>
    <property type="match status" value="1"/>
</dbReference>
<protein>
    <submittedName>
        <fullName evidence="2">Catechol 2,3-dioxygenase</fullName>
    </submittedName>
</protein>
<accession>A0A1Y6D465</accession>
<evidence type="ECO:0000259" key="1">
    <source>
        <dbReference type="PROSITE" id="PS51819"/>
    </source>
</evidence>
<keyword evidence="2" id="KW-0560">Oxidoreductase</keyword>
<dbReference type="InterPro" id="IPR004360">
    <property type="entry name" value="Glyas_Fos-R_dOase_dom"/>
</dbReference>
<dbReference type="PANTHER" id="PTHR21366:SF22">
    <property type="entry name" value="VOC DOMAIN-CONTAINING PROTEIN"/>
    <property type="match status" value="1"/>
</dbReference>
<dbReference type="OrthoDB" id="9804944at2"/>
<dbReference type="CDD" id="cd07245">
    <property type="entry name" value="VOC_like"/>
    <property type="match status" value="1"/>
</dbReference>
<dbReference type="Pfam" id="PF00903">
    <property type="entry name" value="Glyoxalase"/>
    <property type="match status" value="1"/>
</dbReference>
<organism evidence="2 3">
    <name type="scientific">Methylomagnum ishizawai</name>
    <dbReference type="NCBI Taxonomy" id="1760988"/>
    <lineage>
        <taxon>Bacteria</taxon>
        <taxon>Pseudomonadati</taxon>
        <taxon>Pseudomonadota</taxon>
        <taxon>Gammaproteobacteria</taxon>
        <taxon>Methylococcales</taxon>
        <taxon>Methylococcaceae</taxon>
        <taxon>Methylomagnum</taxon>
    </lineage>
</organism>
<dbReference type="AlphaFoldDB" id="A0A1Y6D465"/>
<dbReference type="STRING" id="1760988.SAMN02949497_2693"/>
<gene>
    <name evidence="2" type="ORF">SAMN02949497_2693</name>
</gene>
<dbReference type="Proteomes" id="UP000192923">
    <property type="component" value="Unassembled WGS sequence"/>
</dbReference>
<dbReference type="RefSeq" id="WP_085213466.1">
    <property type="nucleotide sequence ID" value="NZ_FXAM01000001.1"/>
</dbReference>
<evidence type="ECO:0000313" key="2">
    <source>
        <dbReference type="EMBL" id="SMF95332.1"/>
    </source>
</evidence>
<keyword evidence="3" id="KW-1185">Reference proteome</keyword>
<dbReference type="InterPro" id="IPR050383">
    <property type="entry name" value="GlyoxalaseI/FosfomycinResist"/>
</dbReference>
<dbReference type="Gene3D" id="3.10.180.10">
    <property type="entry name" value="2,3-Dihydroxybiphenyl 1,2-Dioxygenase, domain 1"/>
    <property type="match status" value="1"/>
</dbReference>
<dbReference type="GO" id="GO:0051213">
    <property type="term" value="F:dioxygenase activity"/>
    <property type="evidence" value="ECO:0007669"/>
    <property type="project" value="UniProtKB-KW"/>
</dbReference>
<dbReference type="EMBL" id="FXAM01000001">
    <property type="protein sequence ID" value="SMF95332.1"/>
    <property type="molecule type" value="Genomic_DNA"/>
</dbReference>
<feature type="domain" description="VOC" evidence="1">
    <location>
        <begin position="5"/>
        <end position="122"/>
    </location>
</feature>